<reference evidence="3 4" key="1">
    <citation type="submission" date="2019-02" db="EMBL/GenBank/DDBJ databases">
        <title>Genome sequencing of the rare red list fungi Antrodiella citrinella (Flaviporus citrinellus).</title>
        <authorList>
            <person name="Buettner E."/>
            <person name="Kellner H."/>
        </authorList>
    </citation>
    <scope>NUCLEOTIDE SEQUENCE [LARGE SCALE GENOMIC DNA]</scope>
    <source>
        <strain evidence="3 4">DSM 108506</strain>
    </source>
</reference>
<feature type="repeat" description="PPR" evidence="1">
    <location>
        <begin position="298"/>
        <end position="332"/>
    </location>
</feature>
<dbReference type="Gene3D" id="1.25.40.10">
    <property type="entry name" value="Tetratricopeptide repeat domain"/>
    <property type="match status" value="3"/>
</dbReference>
<dbReference type="Pfam" id="PF01535">
    <property type="entry name" value="PPR"/>
    <property type="match status" value="1"/>
</dbReference>
<protein>
    <recommendedName>
        <fullName evidence="5">Pentacotripeptide-repeat region of PRORP domain-containing protein</fullName>
    </recommendedName>
</protein>
<dbReference type="PROSITE" id="PS51375">
    <property type="entry name" value="PPR"/>
    <property type="match status" value="2"/>
</dbReference>
<evidence type="ECO:0000313" key="3">
    <source>
        <dbReference type="EMBL" id="THH33526.1"/>
    </source>
</evidence>
<keyword evidence="2" id="KW-1133">Transmembrane helix</keyword>
<comment type="caution">
    <text evidence="3">The sequence shown here is derived from an EMBL/GenBank/DDBJ whole genome shotgun (WGS) entry which is preliminary data.</text>
</comment>
<keyword evidence="2" id="KW-0472">Membrane</keyword>
<dbReference type="EMBL" id="SGPM01000005">
    <property type="protein sequence ID" value="THH33526.1"/>
    <property type="molecule type" value="Genomic_DNA"/>
</dbReference>
<accession>A0A4S4N3E4</accession>
<keyword evidence="2" id="KW-0812">Transmembrane</keyword>
<dbReference type="Proteomes" id="UP000308730">
    <property type="component" value="Unassembled WGS sequence"/>
</dbReference>
<name>A0A4S4N3E4_9APHY</name>
<dbReference type="NCBIfam" id="TIGR00756">
    <property type="entry name" value="PPR"/>
    <property type="match status" value="2"/>
</dbReference>
<gene>
    <name evidence="3" type="ORF">EUX98_g644</name>
</gene>
<evidence type="ECO:0000256" key="1">
    <source>
        <dbReference type="PROSITE-ProRule" id="PRU00708"/>
    </source>
</evidence>
<organism evidence="3 4">
    <name type="scientific">Antrodiella citrinella</name>
    <dbReference type="NCBI Taxonomy" id="2447956"/>
    <lineage>
        <taxon>Eukaryota</taxon>
        <taxon>Fungi</taxon>
        <taxon>Dikarya</taxon>
        <taxon>Basidiomycota</taxon>
        <taxon>Agaricomycotina</taxon>
        <taxon>Agaricomycetes</taxon>
        <taxon>Polyporales</taxon>
        <taxon>Steccherinaceae</taxon>
        <taxon>Antrodiella</taxon>
    </lineage>
</organism>
<evidence type="ECO:0000256" key="2">
    <source>
        <dbReference type="SAM" id="Phobius"/>
    </source>
</evidence>
<dbReference type="PANTHER" id="PTHR45613:SF9">
    <property type="entry name" value="MITOCHONDRIAL GROUP I INTRON SPLICING FACTOR CCM1"/>
    <property type="match status" value="1"/>
</dbReference>
<dbReference type="Pfam" id="PF13812">
    <property type="entry name" value="PPR_3"/>
    <property type="match status" value="3"/>
</dbReference>
<dbReference type="InterPro" id="IPR011990">
    <property type="entry name" value="TPR-like_helical_dom_sf"/>
</dbReference>
<sequence length="659" mass="75143">MVDKQVLRLIGRTTHERLSRLLGNMCNAQNGNGSKWSNEQRDMVAAMAIFFSSAGYPTGLTAYMILNLKRGEPEAVHSLYSRYLETLEFKDTWQEQHDPSILFPNSPYVDLSQPKEPQVDQYEDEVLEQEQDAESRSNLPIVFPHIILCSIAAHALQEDFVGAITTILRTGTRISRAQIISVATQLPKSLGRSTIEYAHRLNTARLVARPGSLKMYLTDLANDRADKTITALYQSIVTELTRRNPWLTVNPAKLNDRTPILLPGETWGRFLKCFLMCRQLPMAGQVWDDLNRFGVVPTVATWISLLEGYGHLRLGDQLLTAWKLMRGEGIEPDAIAYLAIIDGLTRAKLPNEALAYFLEFRKGLKPAQFKDSITRHVHNTMVTGLLLNDALQKANIILDLMRRDQPAPDIVTYNMFMQHHARKGELKELASVLEAVDKAKLRGDAVTFSLLLGALLKVREDAQQIVFDLMRKQGIKPDVVIYTDIIHHLMLQRTPRSFTAALEVLREIEQDTSGDVAPNVITYTAVLSGILRATWMEAGTLEEWRQDITRRISERGIRLTTTTYHRLIGVALENPEWQGVQLAMLYYREMLMKDKVQRDTWYVLLHALMRREQWTLADEVLVDMKKAGFVPQHSLERLVASIRARRAYRGRSHYTEDDI</sequence>
<feature type="repeat" description="PPR" evidence="1">
    <location>
        <begin position="597"/>
        <end position="631"/>
    </location>
</feature>
<dbReference type="PANTHER" id="PTHR45613">
    <property type="entry name" value="PENTATRICOPEPTIDE REPEAT-CONTAINING PROTEIN"/>
    <property type="match status" value="1"/>
</dbReference>
<evidence type="ECO:0000313" key="4">
    <source>
        <dbReference type="Proteomes" id="UP000308730"/>
    </source>
</evidence>
<proteinExistence type="predicted"/>
<keyword evidence="4" id="KW-1185">Reference proteome</keyword>
<dbReference type="InterPro" id="IPR002885">
    <property type="entry name" value="PPR_rpt"/>
</dbReference>
<dbReference type="OrthoDB" id="185373at2759"/>
<feature type="transmembrane region" description="Helical" evidence="2">
    <location>
        <begin position="44"/>
        <end position="66"/>
    </location>
</feature>
<dbReference type="AlphaFoldDB" id="A0A4S4N3E4"/>
<evidence type="ECO:0008006" key="5">
    <source>
        <dbReference type="Google" id="ProtNLM"/>
    </source>
</evidence>